<dbReference type="eggNOG" id="ENOG5030KMD">
    <property type="taxonomic scope" value="Bacteria"/>
</dbReference>
<dbReference type="AlphaFoldDB" id="R4Z092"/>
<comment type="caution">
    <text evidence="4">The sequence shown here is derived from an EMBL/GenBank/DDBJ whole genome shotgun (WGS) entry which is preliminary data.</text>
</comment>
<proteinExistence type="predicted"/>
<reference evidence="4 5" key="1">
    <citation type="journal article" date="2013" name="ISME J.">
        <title>Metabolic model for the filamentous 'Candidatus Microthrix parvicella' based on genomic and metagenomic analyses.</title>
        <authorList>
            <person name="Jon McIlroy S."/>
            <person name="Kristiansen R."/>
            <person name="Albertsen M."/>
            <person name="Michael Karst S."/>
            <person name="Rossetti S."/>
            <person name="Lund Nielsen J."/>
            <person name="Tandoi V."/>
            <person name="James Seviour R."/>
            <person name="Nielsen P.H."/>
        </authorList>
    </citation>
    <scope>NUCLEOTIDE SEQUENCE [LARGE SCALE GENOMIC DNA]</scope>
    <source>
        <strain evidence="4 5">RN1</strain>
    </source>
</reference>
<organism evidence="4 5">
    <name type="scientific">Candidatus Neomicrothrix parvicella RN1</name>
    <dbReference type="NCBI Taxonomy" id="1229780"/>
    <lineage>
        <taxon>Bacteria</taxon>
        <taxon>Bacillati</taxon>
        <taxon>Actinomycetota</taxon>
        <taxon>Acidimicrobiia</taxon>
        <taxon>Acidimicrobiales</taxon>
        <taxon>Microthrixaceae</taxon>
        <taxon>Candidatus Neomicrothrix</taxon>
    </lineage>
</organism>
<sequence>MQTCRSCQSANLDAAVTCSVCGESLESYSITEAPATPPPYAPPPPQPTYAPPPGYGAPPPPGPPSATVYAPPGTPGGYMATNPTNNMAITSLVLSIVGVATAPLCYLPILLAPVGAIIGHMALNRIKTSGQEGRGLALAGIIIGWFGTLLAVGVVILIIVLVAAGSGSTT</sequence>
<keyword evidence="2" id="KW-0812">Transmembrane</keyword>
<keyword evidence="5" id="KW-1185">Reference proteome</keyword>
<dbReference type="HOGENOM" id="CLU_126534_4_0_11"/>
<dbReference type="Proteomes" id="UP000018291">
    <property type="component" value="Unassembled WGS sequence"/>
</dbReference>
<accession>R4Z092</accession>
<dbReference type="STRING" id="1229780.BN381_10283"/>
<feature type="region of interest" description="Disordered" evidence="1">
    <location>
        <begin position="32"/>
        <end position="69"/>
    </location>
</feature>
<protein>
    <recommendedName>
        <fullName evidence="3">DUF4190 domain-containing protein</fullName>
    </recommendedName>
</protein>
<keyword evidence="2" id="KW-1133">Transmembrane helix</keyword>
<dbReference type="EMBL" id="CANL01000001">
    <property type="protein sequence ID" value="CCM62052.1"/>
    <property type="molecule type" value="Genomic_DNA"/>
</dbReference>
<keyword evidence="2" id="KW-0472">Membrane</keyword>
<dbReference type="OrthoDB" id="4374883at2"/>
<feature type="domain" description="DUF4190" evidence="3">
    <location>
        <begin position="87"/>
        <end position="152"/>
    </location>
</feature>
<dbReference type="InterPro" id="IPR025241">
    <property type="entry name" value="DUF4190"/>
</dbReference>
<feature type="compositionally biased region" description="Pro residues" evidence="1">
    <location>
        <begin position="35"/>
        <end position="64"/>
    </location>
</feature>
<evidence type="ECO:0000256" key="1">
    <source>
        <dbReference type="SAM" id="MobiDB-lite"/>
    </source>
</evidence>
<gene>
    <name evidence="4" type="ORF">BN381_10283</name>
</gene>
<evidence type="ECO:0000256" key="2">
    <source>
        <dbReference type="SAM" id="Phobius"/>
    </source>
</evidence>
<evidence type="ECO:0000313" key="5">
    <source>
        <dbReference type="Proteomes" id="UP000018291"/>
    </source>
</evidence>
<evidence type="ECO:0000259" key="3">
    <source>
        <dbReference type="Pfam" id="PF13828"/>
    </source>
</evidence>
<name>R4Z092_9ACTN</name>
<feature type="transmembrane region" description="Helical" evidence="2">
    <location>
        <begin position="135"/>
        <end position="164"/>
    </location>
</feature>
<dbReference type="Pfam" id="PF13828">
    <property type="entry name" value="DUF4190"/>
    <property type="match status" value="1"/>
</dbReference>
<feature type="transmembrane region" description="Helical" evidence="2">
    <location>
        <begin position="92"/>
        <end position="123"/>
    </location>
</feature>
<evidence type="ECO:0000313" key="4">
    <source>
        <dbReference type="EMBL" id="CCM62052.1"/>
    </source>
</evidence>